<dbReference type="InterPro" id="IPR012347">
    <property type="entry name" value="Ferritin-like"/>
</dbReference>
<dbReference type="EMBL" id="FQZO01000013">
    <property type="protein sequence ID" value="SHK00645.1"/>
    <property type="molecule type" value="Genomic_DNA"/>
</dbReference>
<dbReference type="Pfam" id="PF00210">
    <property type="entry name" value="Ferritin"/>
    <property type="match status" value="1"/>
</dbReference>
<dbReference type="InterPro" id="IPR002177">
    <property type="entry name" value="DPS_DNA-bd"/>
</dbReference>
<dbReference type="CDD" id="cd01043">
    <property type="entry name" value="DPS"/>
    <property type="match status" value="1"/>
</dbReference>
<dbReference type="PROSITE" id="PS00818">
    <property type="entry name" value="DPS_1"/>
    <property type="match status" value="1"/>
</dbReference>
<accession>A0A1M6NY42</accession>
<dbReference type="GO" id="GO:0016722">
    <property type="term" value="F:oxidoreductase activity, acting on metal ions"/>
    <property type="evidence" value="ECO:0007669"/>
    <property type="project" value="InterPro"/>
</dbReference>
<evidence type="ECO:0000259" key="3">
    <source>
        <dbReference type="Pfam" id="PF00210"/>
    </source>
</evidence>
<dbReference type="PANTHER" id="PTHR42932:SF1">
    <property type="entry name" value="GENERAL STRESS PROTEIN 20U"/>
    <property type="match status" value="1"/>
</dbReference>
<dbReference type="InterPro" id="IPR009078">
    <property type="entry name" value="Ferritin-like_SF"/>
</dbReference>
<dbReference type="PIRSF" id="PIRSF005900">
    <property type="entry name" value="Dps"/>
    <property type="match status" value="1"/>
</dbReference>
<dbReference type="GO" id="GO:0003677">
    <property type="term" value="F:DNA binding"/>
    <property type="evidence" value="ECO:0007669"/>
    <property type="project" value="UniProtKB-KW"/>
</dbReference>
<dbReference type="PANTHER" id="PTHR42932">
    <property type="entry name" value="GENERAL STRESS PROTEIN 20U"/>
    <property type="match status" value="1"/>
</dbReference>
<dbReference type="PRINTS" id="PR01346">
    <property type="entry name" value="HELNAPAPROT"/>
</dbReference>
<keyword evidence="4" id="KW-0238">DNA-binding</keyword>
<dbReference type="InterPro" id="IPR023188">
    <property type="entry name" value="DPS_DNA-bd_CS"/>
</dbReference>
<dbReference type="PROSITE" id="PS00819">
    <property type="entry name" value="DPS_2"/>
    <property type="match status" value="1"/>
</dbReference>
<sequence length="148" mass="16837">MNNKENLLKDLNVYLANLNVLNIKLHNYHWNVKGPGFFQLHEQFEVLYNQAFSELDEVAERILALGSHPASSMKEYLELATLKERASEAINSLDSINEVKKDFQVMKDHALSLIEASENAKDPVTADMFTGFAANYEKALWMLNAYLG</sequence>
<reference evidence="4 5" key="1">
    <citation type="submission" date="2016-11" db="EMBL/GenBank/DDBJ databases">
        <authorList>
            <person name="Jaros S."/>
            <person name="Januszkiewicz K."/>
            <person name="Wedrychowicz H."/>
        </authorList>
    </citation>
    <scope>NUCLEOTIDE SEQUENCE [LARGE SCALE GENOMIC DNA]</scope>
    <source>
        <strain evidence="4 5">DSM 21864</strain>
    </source>
</reference>
<organism evidence="4 5">
    <name type="scientific">Clostridium amylolyticum</name>
    <dbReference type="NCBI Taxonomy" id="1121298"/>
    <lineage>
        <taxon>Bacteria</taxon>
        <taxon>Bacillati</taxon>
        <taxon>Bacillota</taxon>
        <taxon>Clostridia</taxon>
        <taxon>Eubacteriales</taxon>
        <taxon>Clostridiaceae</taxon>
        <taxon>Clostridium</taxon>
    </lineage>
</organism>
<name>A0A1M6NY42_9CLOT</name>
<proteinExistence type="inferred from homology"/>
<dbReference type="AlphaFoldDB" id="A0A1M6NY42"/>
<comment type="similarity">
    <text evidence="1 2">Belongs to the Dps family.</text>
</comment>
<gene>
    <name evidence="4" type="ORF">SAMN05444401_0353</name>
</gene>
<dbReference type="GO" id="GO:0008199">
    <property type="term" value="F:ferric iron binding"/>
    <property type="evidence" value="ECO:0007669"/>
    <property type="project" value="InterPro"/>
</dbReference>
<dbReference type="Gene3D" id="1.20.1260.10">
    <property type="match status" value="1"/>
</dbReference>
<evidence type="ECO:0000256" key="2">
    <source>
        <dbReference type="RuleBase" id="RU003875"/>
    </source>
</evidence>
<evidence type="ECO:0000313" key="4">
    <source>
        <dbReference type="EMBL" id="SHK00645.1"/>
    </source>
</evidence>
<dbReference type="RefSeq" id="WP_073012441.1">
    <property type="nucleotide sequence ID" value="NZ_FQZO01000013.1"/>
</dbReference>
<keyword evidence="5" id="KW-1185">Reference proteome</keyword>
<protein>
    <submittedName>
        <fullName evidence="4">Starvation-inducible DNA-binding protein</fullName>
    </submittedName>
</protein>
<dbReference type="OrthoDB" id="9797023at2"/>
<evidence type="ECO:0000313" key="5">
    <source>
        <dbReference type="Proteomes" id="UP000184080"/>
    </source>
</evidence>
<evidence type="ECO:0000256" key="1">
    <source>
        <dbReference type="ARBA" id="ARBA00009497"/>
    </source>
</evidence>
<dbReference type="InterPro" id="IPR008331">
    <property type="entry name" value="Ferritin_DPS_dom"/>
</dbReference>
<dbReference type="STRING" id="1121298.SAMN05444401_0353"/>
<dbReference type="SUPFAM" id="SSF47240">
    <property type="entry name" value="Ferritin-like"/>
    <property type="match status" value="1"/>
</dbReference>
<feature type="domain" description="Ferritin/DPS" evidence="3">
    <location>
        <begin position="9"/>
        <end position="148"/>
    </location>
</feature>
<dbReference type="Proteomes" id="UP000184080">
    <property type="component" value="Unassembled WGS sequence"/>
</dbReference>